<dbReference type="AlphaFoldDB" id="A0A0F8Z0K7"/>
<dbReference type="EMBL" id="LAZR01053953">
    <property type="protein sequence ID" value="KKK79605.1"/>
    <property type="molecule type" value="Genomic_DNA"/>
</dbReference>
<evidence type="ECO:0000313" key="1">
    <source>
        <dbReference type="EMBL" id="KKK79605.1"/>
    </source>
</evidence>
<gene>
    <name evidence="1" type="ORF">LCGC14_2831860</name>
</gene>
<comment type="caution">
    <text evidence="1">The sequence shown here is derived from an EMBL/GenBank/DDBJ whole genome shotgun (WGS) entry which is preliminary data.</text>
</comment>
<sequence length="87" mass="9359">MNKTKHTPGPWTDIPCSDGTTFIASPEFRQIAVIGCDGSKTTQLNGYVPNNEGKDNAWRIVACVNALAGIDDPVEFVQQGKAVPELL</sequence>
<reference evidence="1" key="1">
    <citation type="journal article" date="2015" name="Nature">
        <title>Complex archaea that bridge the gap between prokaryotes and eukaryotes.</title>
        <authorList>
            <person name="Spang A."/>
            <person name="Saw J.H."/>
            <person name="Jorgensen S.L."/>
            <person name="Zaremba-Niedzwiedzka K."/>
            <person name="Martijn J."/>
            <person name="Lind A.E."/>
            <person name="van Eijk R."/>
            <person name="Schleper C."/>
            <person name="Guy L."/>
            <person name="Ettema T.J."/>
        </authorList>
    </citation>
    <scope>NUCLEOTIDE SEQUENCE</scope>
</reference>
<organism evidence="1">
    <name type="scientific">marine sediment metagenome</name>
    <dbReference type="NCBI Taxonomy" id="412755"/>
    <lineage>
        <taxon>unclassified sequences</taxon>
        <taxon>metagenomes</taxon>
        <taxon>ecological metagenomes</taxon>
    </lineage>
</organism>
<feature type="non-terminal residue" evidence="1">
    <location>
        <position position="87"/>
    </location>
</feature>
<name>A0A0F8Z0K7_9ZZZZ</name>
<protein>
    <submittedName>
        <fullName evidence="1">Uncharacterized protein</fullName>
    </submittedName>
</protein>
<accession>A0A0F8Z0K7</accession>
<proteinExistence type="predicted"/>